<keyword evidence="4 7" id="KW-0249">Electron transport</keyword>
<evidence type="ECO:0000256" key="1">
    <source>
        <dbReference type="ARBA" id="ARBA00002549"/>
    </source>
</evidence>
<dbReference type="PANTHER" id="PTHR46679">
    <property type="match status" value="1"/>
</dbReference>
<evidence type="ECO:0000259" key="8">
    <source>
        <dbReference type="Pfam" id="PF00462"/>
    </source>
</evidence>
<proteinExistence type="inferred from homology"/>
<evidence type="ECO:0000256" key="5">
    <source>
        <dbReference type="ARBA" id="ARBA00023157"/>
    </source>
</evidence>
<keyword evidence="5" id="KW-1015">Disulfide bond</keyword>
<dbReference type="InterPro" id="IPR011900">
    <property type="entry name" value="GRX_bact"/>
</dbReference>
<sequence length="85" mass="9240">MAIVEIYTTQTCGFCHAAKRLLKQKDVPFTEIDVTGDAEARESLMEKAGGRRTVPQIFIDGQGIGGFDELAGLEREGKLDPLLTA</sequence>
<evidence type="ECO:0000256" key="6">
    <source>
        <dbReference type="ARBA" id="ARBA00023284"/>
    </source>
</evidence>
<dbReference type="InterPro" id="IPR002109">
    <property type="entry name" value="Glutaredoxin"/>
</dbReference>
<evidence type="ECO:0000256" key="3">
    <source>
        <dbReference type="ARBA" id="ARBA00022448"/>
    </source>
</evidence>
<evidence type="ECO:0000256" key="7">
    <source>
        <dbReference type="RuleBase" id="RU364065"/>
    </source>
</evidence>
<reference evidence="9 10" key="1">
    <citation type="submission" date="2023-09" db="EMBL/GenBank/DDBJ databases">
        <authorList>
            <person name="Rey-Velasco X."/>
        </authorList>
    </citation>
    <scope>NUCLEOTIDE SEQUENCE [LARGE SCALE GENOMIC DNA]</scope>
    <source>
        <strain evidence="9 10">F158</strain>
    </source>
</reference>
<dbReference type="EMBL" id="JAVRHL010000001">
    <property type="protein sequence ID" value="MDT0681516.1"/>
    <property type="molecule type" value="Genomic_DNA"/>
</dbReference>
<keyword evidence="10" id="KW-1185">Reference proteome</keyword>
<dbReference type="Gene3D" id="3.40.30.10">
    <property type="entry name" value="Glutaredoxin"/>
    <property type="match status" value="1"/>
</dbReference>
<evidence type="ECO:0000313" key="9">
    <source>
        <dbReference type="EMBL" id="MDT0681516.1"/>
    </source>
</evidence>
<dbReference type="CDD" id="cd03418">
    <property type="entry name" value="GRX_GRXb_1_3_like"/>
    <property type="match status" value="1"/>
</dbReference>
<dbReference type="InterPro" id="IPR014025">
    <property type="entry name" value="Glutaredoxin_subgr"/>
</dbReference>
<gene>
    <name evidence="9" type="primary">grxC</name>
    <name evidence="9" type="ORF">RM543_02370</name>
</gene>
<dbReference type="PRINTS" id="PR00160">
    <property type="entry name" value="GLUTAREDOXIN"/>
</dbReference>
<name>A0ABU3DCT1_9RHOB</name>
<evidence type="ECO:0000313" key="10">
    <source>
        <dbReference type="Proteomes" id="UP001265259"/>
    </source>
</evidence>
<protein>
    <recommendedName>
        <fullName evidence="7">Glutaredoxin</fullName>
    </recommendedName>
</protein>
<accession>A0ABU3DCT1</accession>
<evidence type="ECO:0000256" key="4">
    <source>
        <dbReference type="ARBA" id="ARBA00022982"/>
    </source>
</evidence>
<comment type="function">
    <text evidence="1 7">Has a glutathione-disulfide oxidoreductase activity in the presence of NADPH and glutathione reductase. Reduces low molecular weight disulfides and proteins.</text>
</comment>
<keyword evidence="6 7" id="KW-0676">Redox-active center</keyword>
<dbReference type="PANTHER" id="PTHR46679:SF1">
    <property type="entry name" value="GLUTAREDOXIN-2, MITOCHONDRIAL"/>
    <property type="match status" value="1"/>
</dbReference>
<dbReference type="SUPFAM" id="SSF52833">
    <property type="entry name" value="Thioredoxin-like"/>
    <property type="match status" value="1"/>
</dbReference>
<dbReference type="NCBIfam" id="TIGR02181">
    <property type="entry name" value="GRX_bact"/>
    <property type="match status" value="1"/>
</dbReference>
<keyword evidence="3 7" id="KW-0813">Transport</keyword>
<dbReference type="PROSITE" id="PS51354">
    <property type="entry name" value="GLUTAREDOXIN_2"/>
    <property type="match status" value="1"/>
</dbReference>
<organism evidence="9 10">
    <name type="scientific">Tropicimonas omnivorans</name>
    <dbReference type="NCBI Taxonomy" id="3075590"/>
    <lineage>
        <taxon>Bacteria</taxon>
        <taxon>Pseudomonadati</taxon>
        <taxon>Pseudomonadota</taxon>
        <taxon>Alphaproteobacteria</taxon>
        <taxon>Rhodobacterales</taxon>
        <taxon>Roseobacteraceae</taxon>
        <taxon>Tropicimonas</taxon>
    </lineage>
</organism>
<comment type="similarity">
    <text evidence="2 7">Belongs to the glutaredoxin family.</text>
</comment>
<keyword evidence="7" id="KW-0963">Cytoplasm</keyword>
<dbReference type="Proteomes" id="UP001265259">
    <property type="component" value="Unassembled WGS sequence"/>
</dbReference>
<feature type="domain" description="Glutaredoxin" evidence="8">
    <location>
        <begin position="4"/>
        <end position="64"/>
    </location>
</feature>
<dbReference type="RefSeq" id="WP_311689256.1">
    <property type="nucleotide sequence ID" value="NZ_JAVRHL010000001.1"/>
</dbReference>
<evidence type="ECO:0000256" key="2">
    <source>
        <dbReference type="ARBA" id="ARBA00007787"/>
    </source>
</evidence>
<dbReference type="Pfam" id="PF00462">
    <property type="entry name" value="Glutaredoxin"/>
    <property type="match status" value="1"/>
</dbReference>
<dbReference type="InterPro" id="IPR036249">
    <property type="entry name" value="Thioredoxin-like_sf"/>
</dbReference>
<comment type="caution">
    <text evidence="9">The sequence shown here is derived from an EMBL/GenBank/DDBJ whole genome shotgun (WGS) entry which is preliminary data.</text>
</comment>